<evidence type="ECO:0000259" key="2">
    <source>
        <dbReference type="Pfam" id="PF19803"/>
    </source>
</evidence>
<evidence type="ECO:0000256" key="1">
    <source>
        <dbReference type="SAM" id="Phobius"/>
    </source>
</evidence>
<keyword evidence="4" id="KW-1185">Reference proteome</keyword>
<reference evidence="3 4" key="1">
    <citation type="submission" date="2020-04" db="EMBL/GenBank/DDBJ databases">
        <title>Thermobifida alba genome sequencing and assembly.</title>
        <authorList>
            <person name="Luzics S."/>
            <person name="Horvath B."/>
            <person name="Nagy I."/>
            <person name="Toth A."/>
            <person name="Nagy I."/>
            <person name="Kukolya J."/>
        </authorList>
    </citation>
    <scope>NUCLEOTIDE SEQUENCE [LARGE SCALE GENOMIC DNA]</scope>
    <source>
        <strain evidence="3 4">DSM 43795</strain>
    </source>
</reference>
<feature type="transmembrane region" description="Helical" evidence="1">
    <location>
        <begin position="41"/>
        <end position="60"/>
    </location>
</feature>
<keyword evidence="1" id="KW-0472">Membrane</keyword>
<proteinExistence type="predicted"/>
<protein>
    <recommendedName>
        <fullName evidence="2">DUF6286 domain-containing protein</fullName>
    </recommendedName>
</protein>
<dbReference type="InterPro" id="IPR046253">
    <property type="entry name" value="DUF6286"/>
</dbReference>
<organism evidence="3 4">
    <name type="scientific">Thermobifida alba</name>
    <name type="common">Thermomonospora alba</name>
    <dbReference type="NCBI Taxonomy" id="53522"/>
    <lineage>
        <taxon>Bacteria</taxon>
        <taxon>Bacillati</taxon>
        <taxon>Actinomycetota</taxon>
        <taxon>Actinomycetes</taxon>
        <taxon>Streptosporangiales</taxon>
        <taxon>Nocardiopsidaceae</taxon>
        <taxon>Thermobifida</taxon>
    </lineage>
</organism>
<sequence>MLAACAALLYGAAAVWAGAGGWFRGLTGELTARPLSDPWVLAGAAVAAVLGLWLLVLALTPGLRNWLPLMAPGDGPNATSAYLDRGGAALLLRDAALRVPGAGRVRVRVGRRRVRARVDVRFRDPREVRGEVADVLREQVDALGLARTPRIAVRARRLA</sequence>
<keyword evidence="1" id="KW-1133">Transmembrane helix</keyword>
<dbReference type="EMBL" id="CP051627">
    <property type="protein sequence ID" value="UPT23341.1"/>
    <property type="molecule type" value="Genomic_DNA"/>
</dbReference>
<gene>
    <name evidence="3" type="ORF">FOF52_04955</name>
</gene>
<name>A0ABY4L6P7_THEAE</name>
<dbReference type="Pfam" id="PF19803">
    <property type="entry name" value="DUF6286"/>
    <property type="match status" value="1"/>
</dbReference>
<evidence type="ECO:0000313" key="4">
    <source>
        <dbReference type="Proteomes" id="UP000832041"/>
    </source>
</evidence>
<dbReference type="Proteomes" id="UP000832041">
    <property type="component" value="Chromosome"/>
</dbReference>
<keyword evidence="1" id="KW-0812">Transmembrane</keyword>
<evidence type="ECO:0000313" key="3">
    <source>
        <dbReference type="EMBL" id="UPT23341.1"/>
    </source>
</evidence>
<accession>A0ABY4L6P7</accession>
<feature type="domain" description="DUF6286" evidence="2">
    <location>
        <begin position="49"/>
        <end position="156"/>
    </location>
</feature>